<dbReference type="EMBL" id="CAJNRD030001124">
    <property type="protein sequence ID" value="CAG5109037.1"/>
    <property type="molecule type" value="Genomic_DNA"/>
</dbReference>
<dbReference type="AlphaFoldDB" id="A0A8J2HQI5"/>
<proteinExistence type="predicted"/>
<reference evidence="1" key="1">
    <citation type="submission" date="2021-04" db="EMBL/GenBank/DDBJ databases">
        <authorList>
            <person name="Chebbi M.A.C M."/>
        </authorList>
    </citation>
    <scope>NUCLEOTIDE SEQUENCE</scope>
</reference>
<name>A0A8J2HQI5_COTCN</name>
<protein>
    <submittedName>
        <fullName evidence="1">Uncharacterized protein</fullName>
    </submittedName>
</protein>
<keyword evidence="2" id="KW-1185">Reference proteome</keyword>
<gene>
    <name evidence="1" type="ORF">HICCMSTLAB_LOCUS13673</name>
</gene>
<accession>A0A8J2HQI5</accession>
<organism evidence="1 2">
    <name type="scientific">Cotesia congregata</name>
    <name type="common">Parasitoid wasp</name>
    <name type="synonym">Apanteles congregatus</name>
    <dbReference type="NCBI Taxonomy" id="51543"/>
    <lineage>
        <taxon>Eukaryota</taxon>
        <taxon>Metazoa</taxon>
        <taxon>Ecdysozoa</taxon>
        <taxon>Arthropoda</taxon>
        <taxon>Hexapoda</taxon>
        <taxon>Insecta</taxon>
        <taxon>Pterygota</taxon>
        <taxon>Neoptera</taxon>
        <taxon>Endopterygota</taxon>
        <taxon>Hymenoptera</taxon>
        <taxon>Apocrita</taxon>
        <taxon>Ichneumonoidea</taxon>
        <taxon>Braconidae</taxon>
        <taxon>Microgastrinae</taxon>
        <taxon>Cotesia</taxon>
    </lineage>
</organism>
<dbReference type="Proteomes" id="UP000786811">
    <property type="component" value="Unassembled WGS sequence"/>
</dbReference>
<evidence type="ECO:0000313" key="2">
    <source>
        <dbReference type="Proteomes" id="UP000786811"/>
    </source>
</evidence>
<comment type="caution">
    <text evidence="1">The sequence shown here is derived from an EMBL/GenBank/DDBJ whole genome shotgun (WGS) entry which is preliminary data.</text>
</comment>
<sequence>MLSRTSHVTKRFVHVYDRLQIVQSRPPPLRRESSQSTLNSNFRPRVLKKLRNYNEGFDVYVDADGEALGVCCRYRGSGAERYYALELMVINVFFESCLFVKRLYDNRASDCADF</sequence>
<evidence type="ECO:0000313" key="1">
    <source>
        <dbReference type="EMBL" id="CAG5109037.1"/>
    </source>
</evidence>